<evidence type="ECO:0000256" key="2">
    <source>
        <dbReference type="SAM" id="MobiDB-lite"/>
    </source>
</evidence>
<evidence type="ECO:0000256" key="1">
    <source>
        <dbReference type="PROSITE-ProRule" id="PRU00339"/>
    </source>
</evidence>
<dbReference type="PANTHER" id="PTHR12558:SF13">
    <property type="entry name" value="CELL DIVISION CYCLE PROTEIN 27 HOMOLOG"/>
    <property type="match status" value="1"/>
</dbReference>
<dbReference type="SUPFAM" id="SSF48452">
    <property type="entry name" value="TPR-like"/>
    <property type="match status" value="2"/>
</dbReference>
<dbReference type="Gene3D" id="1.25.40.10">
    <property type="entry name" value="Tetratricopeptide repeat domain"/>
    <property type="match status" value="3"/>
</dbReference>
<feature type="repeat" description="TPR" evidence="1">
    <location>
        <begin position="252"/>
        <end position="285"/>
    </location>
</feature>
<dbReference type="RefSeq" id="WP_369278400.1">
    <property type="nucleotide sequence ID" value="NZ_JBJVMW010000014.1"/>
</dbReference>
<dbReference type="InterPro" id="IPR011990">
    <property type="entry name" value="TPR-like_helical_dom_sf"/>
</dbReference>
<sequence>MESAAETVAEASEAADSPPGTGPGASQARSRPRRRVLIGSLAGCLVLGGVLLCLPGEGADRTAPAPAPGAQAQAAVRTGVAAALPDLAVLIGEREARVRAHPKDARSWAVLGSAYVEQGRRTADTAAHYPKAERALRTSLSVRPARNTEALVGLAALANARRDFPAARSWGEAARKAAPRRWTAYPQLIDAYTGLGEHKKAKAALDRLLELRSGPAVLARAAAVYRDRGWREDAAAALSDAAAGAVSPAERAAYLERAGQLAWERGDREAALRHFQEAVRLDPDQRAAQAGQGRAQAALGRTSEALSAYQVALAKQPLPQYALELGELYESLGMAQAARVQYDLLRERVREEEAGGVDGQLLLGRFEADHGDPAVAVRRLGALWQRRPAIEVADALGWALHRSGRHEEGLRYAVIATDRAHDGTVRSAPYMYHRGMIERQLRRDGAARRHLAEALRINPYFSPLHARTARTALVALGEPSMAKVPKFS</sequence>
<feature type="region of interest" description="Disordered" evidence="2">
    <location>
        <begin position="1"/>
        <end position="32"/>
    </location>
</feature>
<protein>
    <submittedName>
        <fullName evidence="4">Tetratricopeptide repeat protein</fullName>
    </submittedName>
</protein>
<feature type="compositionally biased region" description="Low complexity" evidence="2">
    <location>
        <begin position="1"/>
        <end position="15"/>
    </location>
</feature>
<evidence type="ECO:0000313" key="5">
    <source>
        <dbReference type="Proteomes" id="UP001631993"/>
    </source>
</evidence>
<organism evidence="4 5">
    <name type="scientific">Streptomyces galilaeus</name>
    <dbReference type="NCBI Taxonomy" id="33899"/>
    <lineage>
        <taxon>Bacteria</taxon>
        <taxon>Bacillati</taxon>
        <taxon>Actinomycetota</taxon>
        <taxon>Actinomycetes</taxon>
        <taxon>Kitasatosporales</taxon>
        <taxon>Streptomycetaceae</taxon>
        <taxon>Streptomyces</taxon>
    </lineage>
</organism>
<gene>
    <name evidence="4" type="ORF">ACKI1S_10785</name>
</gene>
<name>A0ABW9IDN5_STRGJ</name>
<keyword evidence="3" id="KW-0472">Membrane</keyword>
<comment type="caution">
    <text evidence="4">The sequence shown here is derived from an EMBL/GenBank/DDBJ whole genome shotgun (WGS) entry which is preliminary data.</text>
</comment>
<reference evidence="4 5" key="1">
    <citation type="submission" date="2024-12" db="EMBL/GenBank/DDBJ databases">
        <title>Forecasting of Potato common scab and diversities of Pathogenic streptomyces spp. in china.</title>
        <authorList>
            <person name="Handique U."/>
            <person name="Wu J."/>
        </authorList>
    </citation>
    <scope>NUCLEOTIDE SEQUENCE [LARGE SCALE GENOMIC DNA]</scope>
    <source>
        <strain evidence="4 5">ZRIMU1585</strain>
    </source>
</reference>
<feature type="transmembrane region" description="Helical" evidence="3">
    <location>
        <begin position="36"/>
        <end position="52"/>
    </location>
</feature>
<evidence type="ECO:0000256" key="3">
    <source>
        <dbReference type="SAM" id="Phobius"/>
    </source>
</evidence>
<dbReference type="SMART" id="SM00028">
    <property type="entry name" value="TPR"/>
    <property type="match status" value="5"/>
</dbReference>
<dbReference type="EMBL" id="JBJVNE010000005">
    <property type="protein sequence ID" value="MFM9646625.1"/>
    <property type="molecule type" value="Genomic_DNA"/>
</dbReference>
<evidence type="ECO:0000313" key="4">
    <source>
        <dbReference type="EMBL" id="MFM9646625.1"/>
    </source>
</evidence>
<dbReference type="PANTHER" id="PTHR12558">
    <property type="entry name" value="CELL DIVISION CYCLE 16,23,27"/>
    <property type="match status" value="1"/>
</dbReference>
<dbReference type="Pfam" id="PF13432">
    <property type="entry name" value="TPR_16"/>
    <property type="match status" value="1"/>
</dbReference>
<dbReference type="Proteomes" id="UP001631993">
    <property type="component" value="Unassembled WGS sequence"/>
</dbReference>
<keyword evidence="3" id="KW-1133">Transmembrane helix</keyword>
<dbReference type="PROSITE" id="PS50005">
    <property type="entry name" value="TPR"/>
    <property type="match status" value="1"/>
</dbReference>
<dbReference type="InterPro" id="IPR019734">
    <property type="entry name" value="TPR_rpt"/>
</dbReference>
<accession>A0ABW9IDN5</accession>
<keyword evidence="1" id="KW-0802">TPR repeat</keyword>
<keyword evidence="3" id="KW-0812">Transmembrane</keyword>
<proteinExistence type="predicted"/>
<keyword evidence="5" id="KW-1185">Reference proteome</keyword>